<dbReference type="EMBL" id="UYJE01009716">
    <property type="protein sequence ID" value="VDI76087.1"/>
    <property type="molecule type" value="Genomic_DNA"/>
</dbReference>
<evidence type="ECO:0000313" key="3">
    <source>
        <dbReference type="Proteomes" id="UP000596742"/>
    </source>
</evidence>
<dbReference type="OrthoDB" id="6161471at2759"/>
<dbReference type="Proteomes" id="UP000596742">
    <property type="component" value="Unassembled WGS sequence"/>
</dbReference>
<feature type="non-terminal residue" evidence="2">
    <location>
        <position position="834"/>
    </location>
</feature>
<protein>
    <recommendedName>
        <fullName evidence="1">DZIP3-like HEPN domain-containing protein</fullName>
    </recommendedName>
</protein>
<accession>A0A8B6H8A6</accession>
<sequence>MAESNYNGAEAKIKNCSRDRDNYDRLLSIFHTGTHVKRCLLEHFLRGKKLNLFDWLDNMDQNFLQFEDVQRAVRRSAVIQVTDLKSSTISTLLKNNCFLMFWDICLRNNKLEDVLNSHKEVLSSIYKNAASNQTFSSLSTEYYKPRLTTTQWKLLFKTEDQSEINRDKYCHSISASKDITVSSLDNELNFVLLYTICPLFKSVDVVSECQIQITKIAVSKSELQKAAFDEIWDTIKAHIQIIGSQFNRSEYFKDNCEQIQQTIFNKTVSQENRKCILEDAFKIPDFIKDYTFHSCVRMELNKLIEEDKVFAADQTDIEDNLQFDDINERINKHNFLKLVQLIIDIGRDVLVDVLKARLSNANLGYAFNGMKTRIIQHLDNHQRQLLYPDGSSYNGDLSDLDISIIYIILRNLNTFPRPVNGWGQTPRDDDRSMSANIERMRIFKNNYVSHCSKSSLIEGDFQQNWKKIRQCIIELGDTAAYMRKIDTLLTSEINPVMEIELCSTYRNFKETERRYEIYCRKLEEKLNEQLHMTKTDPSDNATTLSGSLGNFPVKLRIEGDNVPSAQEVTNHFEDLATTDVGITFATDGSLVVGLDVSPTALYNVGKFLETLDTLLSSLLQMHPKYENGHTSHVVVSVIFEEISNGLPVTVKEHDFRKAQVPVVAKLWEKETYPHYEGRVMLFGGPGTGKTTIAKYLVGAGQTKFGMQTDGIDIYNGLSFFDLETGEWLNSEQGFTLSEIAISRSLRIDTSINLKEKEKRRADRDTIIHDHSVSHPKLTTEHRQLVTDKLGYRNPNTQYIATKEHFTLTDSVKDDKDDIVVKILPGDEEHESFVI</sequence>
<comment type="caution">
    <text evidence="2">The sequence shown here is derived from an EMBL/GenBank/DDBJ whole genome shotgun (WGS) entry which is preliminary data.</text>
</comment>
<name>A0A8B6H8A6_MYTGA</name>
<keyword evidence="3" id="KW-1185">Reference proteome</keyword>
<gene>
    <name evidence="2" type="ORF">MGAL_10B005512</name>
</gene>
<dbReference type="Gene3D" id="3.40.50.300">
    <property type="entry name" value="P-loop containing nucleotide triphosphate hydrolases"/>
    <property type="match status" value="1"/>
</dbReference>
<dbReference type="Pfam" id="PF18738">
    <property type="entry name" value="HEPN_DZIP3"/>
    <property type="match status" value="1"/>
</dbReference>
<feature type="domain" description="DZIP3-like HEPN" evidence="1">
    <location>
        <begin position="376"/>
        <end position="498"/>
    </location>
</feature>
<evidence type="ECO:0000313" key="2">
    <source>
        <dbReference type="EMBL" id="VDI76087.1"/>
    </source>
</evidence>
<reference evidence="2" key="1">
    <citation type="submission" date="2018-11" db="EMBL/GenBank/DDBJ databases">
        <authorList>
            <person name="Alioto T."/>
            <person name="Alioto T."/>
        </authorList>
    </citation>
    <scope>NUCLEOTIDE SEQUENCE</scope>
</reference>
<organism evidence="2 3">
    <name type="scientific">Mytilus galloprovincialis</name>
    <name type="common">Mediterranean mussel</name>
    <dbReference type="NCBI Taxonomy" id="29158"/>
    <lineage>
        <taxon>Eukaryota</taxon>
        <taxon>Metazoa</taxon>
        <taxon>Spiralia</taxon>
        <taxon>Lophotrochozoa</taxon>
        <taxon>Mollusca</taxon>
        <taxon>Bivalvia</taxon>
        <taxon>Autobranchia</taxon>
        <taxon>Pteriomorphia</taxon>
        <taxon>Mytilida</taxon>
        <taxon>Mytiloidea</taxon>
        <taxon>Mytilidae</taxon>
        <taxon>Mytilinae</taxon>
        <taxon>Mytilus</taxon>
    </lineage>
</organism>
<proteinExistence type="predicted"/>
<dbReference type="AlphaFoldDB" id="A0A8B6H8A6"/>
<dbReference type="InterPro" id="IPR041249">
    <property type="entry name" value="HEPN_DZIP3"/>
</dbReference>
<dbReference type="InterPro" id="IPR027417">
    <property type="entry name" value="P-loop_NTPase"/>
</dbReference>
<dbReference type="SUPFAM" id="SSF52540">
    <property type="entry name" value="P-loop containing nucleoside triphosphate hydrolases"/>
    <property type="match status" value="1"/>
</dbReference>
<evidence type="ECO:0000259" key="1">
    <source>
        <dbReference type="Pfam" id="PF18738"/>
    </source>
</evidence>